<organism evidence="1 2">
    <name type="scientific">Cryobacterium melibiosiphilum</name>
    <dbReference type="NCBI Taxonomy" id="995039"/>
    <lineage>
        <taxon>Bacteria</taxon>
        <taxon>Bacillati</taxon>
        <taxon>Actinomycetota</taxon>
        <taxon>Actinomycetes</taxon>
        <taxon>Micrococcales</taxon>
        <taxon>Microbacteriaceae</taxon>
        <taxon>Cryobacterium</taxon>
    </lineage>
</organism>
<evidence type="ECO:0008006" key="3">
    <source>
        <dbReference type="Google" id="ProtNLM"/>
    </source>
</evidence>
<reference evidence="1 2" key="1">
    <citation type="submission" date="2018-09" db="EMBL/GenBank/DDBJ databases">
        <title>Novel species of Cryobacterium.</title>
        <authorList>
            <person name="Liu Q."/>
            <person name="Xin Y.-H."/>
        </authorList>
    </citation>
    <scope>NUCLEOTIDE SEQUENCE [LARGE SCALE GENOMIC DNA]</scope>
    <source>
        <strain evidence="1 2">Hh39</strain>
    </source>
</reference>
<comment type="caution">
    <text evidence="1">The sequence shown here is derived from an EMBL/GenBank/DDBJ whole genome shotgun (WGS) entry which is preliminary data.</text>
</comment>
<dbReference type="OrthoDB" id="5069167at2"/>
<dbReference type="Proteomes" id="UP000272015">
    <property type="component" value="Unassembled WGS sequence"/>
</dbReference>
<dbReference type="EMBL" id="QZVS01000068">
    <property type="protein sequence ID" value="RJT89816.1"/>
    <property type="molecule type" value="Genomic_DNA"/>
</dbReference>
<proteinExistence type="predicted"/>
<name>A0A3A5MUY8_9MICO</name>
<dbReference type="AlphaFoldDB" id="A0A3A5MUY8"/>
<sequence length="140" mass="14499">MASIAVNPLVLKDVVLTFGTNSYEEHVSNVTFTPTASVLTWKGLTPTSVHSAVTTATWAAALTYVQDFETADSLAVYLFNNEGEEVNVTFKPRSGSGPSFTATLTITPGAIGGAIDAYSEATVTLGCKGKPVLVPAAATV</sequence>
<evidence type="ECO:0000313" key="2">
    <source>
        <dbReference type="Proteomes" id="UP000272015"/>
    </source>
</evidence>
<protein>
    <recommendedName>
        <fullName evidence="3">Phage tail protein</fullName>
    </recommendedName>
</protein>
<dbReference type="RefSeq" id="WP_119972935.1">
    <property type="nucleotide sequence ID" value="NZ_JBHSQA010000008.1"/>
</dbReference>
<evidence type="ECO:0000313" key="1">
    <source>
        <dbReference type="EMBL" id="RJT89816.1"/>
    </source>
</evidence>
<keyword evidence="2" id="KW-1185">Reference proteome</keyword>
<gene>
    <name evidence="1" type="ORF">D6T64_05635</name>
</gene>
<accession>A0A3A5MUY8</accession>